<dbReference type="GO" id="GO:0005737">
    <property type="term" value="C:cytoplasm"/>
    <property type="evidence" value="ECO:0007669"/>
    <property type="project" value="TreeGrafter"/>
</dbReference>
<dbReference type="GO" id="GO:0032957">
    <property type="term" value="P:inositol trisphosphate metabolic process"/>
    <property type="evidence" value="ECO:0007669"/>
    <property type="project" value="InterPro"/>
</dbReference>
<proteinExistence type="predicted"/>
<organism evidence="1 2">
    <name type="scientific">Giardia muris</name>
    <dbReference type="NCBI Taxonomy" id="5742"/>
    <lineage>
        <taxon>Eukaryota</taxon>
        <taxon>Metamonada</taxon>
        <taxon>Diplomonadida</taxon>
        <taxon>Hexamitidae</taxon>
        <taxon>Giardiinae</taxon>
        <taxon>Giardia</taxon>
    </lineage>
</organism>
<dbReference type="AlphaFoldDB" id="A0A4Z1SRR0"/>
<evidence type="ECO:0000313" key="2">
    <source>
        <dbReference type="Proteomes" id="UP000315496"/>
    </source>
</evidence>
<comment type="caution">
    <text evidence="1">The sequence shown here is derived from an EMBL/GenBank/DDBJ whole genome shotgun (WGS) entry which is preliminary data.</text>
</comment>
<dbReference type="GO" id="GO:0052726">
    <property type="term" value="F:inositol-1,3,4-trisphosphate 5-kinase activity"/>
    <property type="evidence" value="ECO:0007669"/>
    <property type="project" value="InterPro"/>
</dbReference>
<accession>A0A4Z1SRR0</accession>
<sequence length="328" mass="36700">MPVIVVVQVKKMAKPPMRAFVAELEQVSGHSVEYIPLDTVPGHTVGPSTFLIHKPESLLSNGNVAQLEAYLAFERQCDHVLDSLYAIGCIHLRHDLHCILSQNPRIILPPSLLLVGNVEPLRQWIRDSNSPLLIKSNDSNTHRMHIFANGDVLLSVLENFFCPAFPDIRSPEVKPLVYQLLKDDVRFLPLLNTTYVVEKYIIHNCVLKLYTFRGEILYYEFRDSLPIPSVPYQVIDSQVDNSIQRTIDGTLTDAQRIHAAELAEAIYTLTHISIIGIDILLAADAMYVIDVNYFSGPKPGRHRILAEAIHSTFIAVGDIGVHDGLSPS</sequence>
<name>A0A4Z1SRR0_GIAMU</name>
<dbReference type="Gene3D" id="3.30.470.20">
    <property type="entry name" value="ATP-grasp fold, B domain"/>
    <property type="match status" value="1"/>
</dbReference>
<dbReference type="EMBL" id="VDLU01000002">
    <property type="protein sequence ID" value="TNJ28566.1"/>
    <property type="molecule type" value="Genomic_DNA"/>
</dbReference>
<dbReference type="PANTHER" id="PTHR14217">
    <property type="entry name" value="INOSITOL-TETRAKISPHOSPHATE 1-KINASE"/>
    <property type="match status" value="1"/>
</dbReference>
<evidence type="ECO:0000313" key="1">
    <source>
        <dbReference type="EMBL" id="TNJ28566.1"/>
    </source>
</evidence>
<dbReference type="InterPro" id="IPR008656">
    <property type="entry name" value="Inositol_tetrakis-P_1-kinase"/>
</dbReference>
<dbReference type="GO" id="GO:0000287">
    <property type="term" value="F:magnesium ion binding"/>
    <property type="evidence" value="ECO:0007669"/>
    <property type="project" value="InterPro"/>
</dbReference>
<dbReference type="Proteomes" id="UP000315496">
    <property type="component" value="Chromosome 2"/>
</dbReference>
<keyword evidence="2" id="KW-1185">Reference proteome</keyword>
<dbReference type="VEuPathDB" id="GiardiaDB:GMRT_12730"/>
<reference evidence="1 2" key="1">
    <citation type="submission" date="2019-05" db="EMBL/GenBank/DDBJ databases">
        <title>The compact genome of Giardia muris reveals important steps in the evolution of intestinal protozoan parasites.</title>
        <authorList>
            <person name="Xu F."/>
            <person name="Jimenez-Gonzalez A."/>
            <person name="Einarsson E."/>
            <person name="Astvaldsson A."/>
            <person name="Peirasmaki D."/>
            <person name="Eckmann L."/>
            <person name="Andersson J.O."/>
            <person name="Svard S.G."/>
            <person name="Jerlstrom-Hultqvist J."/>
        </authorList>
    </citation>
    <scope>NUCLEOTIDE SEQUENCE [LARGE SCALE GENOMIC DNA]</scope>
    <source>
        <strain evidence="1 2">Roberts-Thomson</strain>
    </source>
</reference>
<dbReference type="GO" id="GO:0005524">
    <property type="term" value="F:ATP binding"/>
    <property type="evidence" value="ECO:0007669"/>
    <property type="project" value="InterPro"/>
</dbReference>
<dbReference type="OrthoDB" id="10267547at2759"/>
<gene>
    <name evidence="1" type="ORF">GMRT_12730</name>
</gene>
<dbReference type="PANTHER" id="PTHR14217:SF1">
    <property type="entry name" value="INOSITOL-TETRAKISPHOSPHATE 1-KINASE"/>
    <property type="match status" value="1"/>
</dbReference>
<protein>
    <submittedName>
        <fullName evidence="1">Uncharacterized protein</fullName>
    </submittedName>
</protein>
<dbReference type="SUPFAM" id="SSF56059">
    <property type="entry name" value="Glutathione synthetase ATP-binding domain-like"/>
    <property type="match status" value="1"/>
</dbReference>
<dbReference type="GO" id="GO:0047325">
    <property type="term" value="F:inositol-3,4,5,6-tetrakisphosphate 1-kinase activity"/>
    <property type="evidence" value="ECO:0007669"/>
    <property type="project" value="InterPro"/>
</dbReference>
<dbReference type="GO" id="GO:0052725">
    <property type="term" value="F:inositol-1,3,4-trisphosphate 6-kinase activity"/>
    <property type="evidence" value="ECO:0007669"/>
    <property type="project" value="InterPro"/>
</dbReference>